<dbReference type="Gene3D" id="3.30.300.30">
    <property type="match status" value="1"/>
</dbReference>
<dbReference type="InterPro" id="IPR020845">
    <property type="entry name" value="AMP-binding_CS"/>
</dbReference>
<dbReference type="Gene3D" id="3.40.50.980">
    <property type="match status" value="2"/>
</dbReference>
<keyword evidence="6" id="KW-1185">Reference proteome</keyword>
<dbReference type="GO" id="GO:0016878">
    <property type="term" value="F:acid-thiol ligase activity"/>
    <property type="evidence" value="ECO:0007669"/>
    <property type="project" value="UniProtKB-ARBA"/>
</dbReference>
<evidence type="ECO:0000313" key="5">
    <source>
        <dbReference type="EMBL" id="PYZ93908.1"/>
    </source>
</evidence>
<dbReference type="Pfam" id="PF00501">
    <property type="entry name" value="AMP-binding"/>
    <property type="match status" value="1"/>
</dbReference>
<comment type="similarity">
    <text evidence="1">Belongs to the ATP-dependent AMP-binding enzyme family.</text>
</comment>
<name>A0A323TGF8_9BACI</name>
<dbReference type="InterPro" id="IPR025110">
    <property type="entry name" value="AMP-bd_C"/>
</dbReference>
<dbReference type="Gene3D" id="2.30.38.10">
    <property type="entry name" value="Luciferase, Domain 3"/>
    <property type="match status" value="1"/>
</dbReference>
<evidence type="ECO:0000256" key="1">
    <source>
        <dbReference type="ARBA" id="ARBA00006432"/>
    </source>
</evidence>
<feature type="domain" description="AMP-binding enzyme C-terminal" evidence="4">
    <location>
        <begin position="417"/>
        <end position="492"/>
    </location>
</feature>
<dbReference type="OrthoDB" id="9803968at2"/>
<gene>
    <name evidence="5" type="ORF">CR194_07235</name>
</gene>
<dbReference type="PANTHER" id="PTHR43767:SF1">
    <property type="entry name" value="NONRIBOSOMAL PEPTIDE SYNTHASE PES1 (EUROFUNG)-RELATED"/>
    <property type="match status" value="1"/>
</dbReference>
<accession>A0A323TGF8</accession>
<dbReference type="InterPro" id="IPR000873">
    <property type="entry name" value="AMP-dep_synth/lig_dom"/>
</dbReference>
<comment type="caution">
    <text evidence="5">The sequence shown here is derived from an EMBL/GenBank/DDBJ whole genome shotgun (WGS) entry which is preliminary data.</text>
</comment>
<dbReference type="InterPro" id="IPR045851">
    <property type="entry name" value="AMP-bd_C_sf"/>
</dbReference>
<evidence type="ECO:0000259" key="4">
    <source>
        <dbReference type="Pfam" id="PF13193"/>
    </source>
</evidence>
<keyword evidence="2 5" id="KW-0436">Ligase</keyword>
<organism evidence="5 6">
    <name type="scientific">Salipaludibacillus keqinensis</name>
    <dbReference type="NCBI Taxonomy" id="2045207"/>
    <lineage>
        <taxon>Bacteria</taxon>
        <taxon>Bacillati</taxon>
        <taxon>Bacillota</taxon>
        <taxon>Bacilli</taxon>
        <taxon>Bacillales</taxon>
        <taxon>Bacillaceae</taxon>
    </lineage>
</organism>
<dbReference type="PANTHER" id="PTHR43767">
    <property type="entry name" value="LONG-CHAIN-FATTY-ACID--COA LIGASE"/>
    <property type="match status" value="1"/>
</dbReference>
<protein>
    <submittedName>
        <fullName evidence="5">Long-chain fatty acid--CoA ligase</fullName>
    </submittedName>
</protein>
<dbReference type="Pfam" id="PF13193">
    <property type="entry name" value="AMP-binding_C"/>
    <property type="match status" value="1"/>
</dbReference>
<evidence type="ECO:0000259" key="3">
    <source>
        <dbReference type="Pfam" id="PF00501"/>
    </source>
</evidence>
<feature type="domain" description="AMP-dependent synthetase/ligase" evidence="3">
    <location>
        <begin position="3"/>
        <end position="367"/>
    </location>
</feature>
<dbReference type="SUPFAM" id="SSF56801">
    <property type="entry name" value="Acetyl-CoA synthetase-like"/>
    <property type="match status" value="1"/>
</dbReference>
<dbReference type="Proteomes" id="UP000248214">
    <property type="component" value="Unassembled WGS sequence"/>
</dbReference>
<dbReference type="AlphaFoldDB" id="A0A323TGF8"/>
<evidence type="ECO:0000256" key="2">
    <source>
        <dbReference type="ARBA" id="ARBA00022598"/>
    </source>
</evidence>
<evidence type="ECO:0000313" key="6">
    <source>
        <dbReference type="Proteomes" id="UP000248214"/>
    </source>
</evidence>
<dbReference type="CDD" id="cd05936">
    <property type="entry name" value="FC-FACS_FadD_like"/>
    <property type="match status" value="1"/>
</dbReference>
<dbReference type="InterPro" id="IPR050237">
    <property type="entry name" value="ATP-dep_AMP-bd_enzyme"/>
</dbReference>
<dbReference type="FunFam" id="3.30.300.30:FF:000008">
    <property type="entry name" value="2,3-dihydroxybenzoate-AMP ligase"/>
    <property type="match status" value="1"/>
</dbReference>
<reference evidence="5 6" key="1">
    <citation type="submission" date="2017-10" db="EMBL/GenBank/DDBJ databases">
        <title>Bacillus sp. nov., a halophilic bacterium isolated from a Keqin Lake.</title>
        <authorList>
            <person name="Wang H."/>
        </authorList>
    </citation>
    <scope>NUCLEOTIDE SEQUENCE [LARGE SCALE GENOMIC DNA]</scope>
    <source>
        <strain evidence="5 6">KQ-12</strain>
    </source>
</reference>
<dbReference type="EMBL" id="PDOD01000002">
    <property type="protein sequence ID" value="PYZ93908.1"/>
    <property type="molecule type" value="Genomic_DNA"/>
</dbReference>
<dbReference type="PROSITE" id="PS00455">
    <property type="entry name" value="AMP_BINDING"/>
    <property type="match status" value="1"/>
</dbReference>
<sequence length="514" mass="57768">MLDRSVKDYPEQTAVVDERQELTYGELKAKVDRLASSLHHNGFKKGERAILMFPNCAEYIICYYAVLRLGGVVVQANPLYQVNELNHLLENSRSSWFFSTRDQREKMQKISGITKNVYSSGEQELSEDEYDLYSLIEDIKMVDLPEVSILPKQDLAVLQYTGGTTGKSKGVMLTHYNLVANVYQSFIFTTKGLKRPGERVLAVAPFFHVYGMTSGLNLSVLRAAALICMKKFDVDRFIQVMKKHKPTLFSGVPTMYIAILDHPEASAETLQSIKRCISGSAPLPLEIMNKFEEKTGSQIIEGYGLSECSPVTHRNPVGDNRKPGSIGIPIPNTDAKVVDQFEGEEEVDLGGVGELIIKGPQVMKGYWNNEVETASCMRDGWFYTGDLATMDKDGYFYIVGRKKDLIIASGYNVYPAECEEVLYEHPNVKEACVFGVPNSYRGETVKAVIVPKEGVSLTEDDIKSWCNEKIARYKVPKEISFRDELPKTTVGKVLRRKLVEQEVEKDKIGAKEKK</sequence>
<proteinExistence type="inferred from homology"/>